<evidence type="ECO:0000259" key="4">
    <source>
        <dbReference type="PROSITE" id="PS50887"/>
    </source>
</evidence>
<feature type="modified residue" description="4-aspartylphosphate" evidence="1">
    <location>
        <position position="71"/>
    </location>
</feature>
<accession>A0ABW7FC36</accession>
<name>A0ABW7FC36_9BURK</name>
<dbReference type="SMART" id="SM00052">
    <property type="entry name" value="EAL"/>
    <property type="match status" value="1"/>
</dbReference>
<feature type="domain" description="GGDEF" evidence="4">
    <location>
        <begin position="330"/>
        <end position="457"/>
    </location>
</feature>
<organism evidence="5 6">
    <name type="scientific">Pelomonas margarita</name>
    <dbReference type="NCBI Taxonomy" id="3299031"/>
    <lineage>
        <taxon>Bacteria</taxon>
        <taxon>Pseudomonadati</taxon>
        <taxon>Pseudomonadota</taxon>
        <taxon>Betaproteobacteria</taxon>
        <taxon>Burkholderiales</taxon>
        <taxon>Sphaerotilaceae</taxon>
        <taxon>Roseateles</taxon>
    </lineage>
</organism>
<evidence type="ECO:0000259" key="3">
    <source>
        <dbReference type="PROSITE" id="PS50883"/>
    </source>
</evidence>
<dbReference type="CDD" id="cd01948">
    <property type="entry name" value="EAL"/>
    <property type="match status" value="1"/>
</dbReference>
<feature type="domain" description="EAL" evidence="3">
    <location>
        <begin position="466"/>
        <end position="720"/>
    </location>
</feature>
<dbReference type="Proteomes" id="UP001606301">
    <property type="component" value="Unassembled WGS sequence"/>
</dbReference>
<gene>
    <name evidence="5" type="ORF">ACG0Z3_00475</name>
</gene>
<dbReference type="SUPFAM" id="SSF55073">
    <property type="entry name" value="Nucleotide cyclase"/>
    <property type="match status" value="1"/>
</dbReference>
<dbReference type="PANTHER" id="PTHR33121:SF70">
    <property type="entry name" value="SIGNALING PROTEIN YKOW"/>
    <property type="match status" value="1"/>
</dbReference>
<dbReference type="NCBIfam" id="TIGR00254">
    <property type="entry name" value="GGDEF"/>
    <property type="match status" value="1"/>
</dbReference>
<dbReference type="EMBL" id="JBIGHW010000001">
    <property type="protein sequence ID" value="MFG6439147.1"/>
    <property type="molecule type" value="Genomic_DNA"/>
</dbReference>
<dbReference type="Pfam" id="PF00563">
    <property type="entry name" value="EAL"/>
    <property type="match status" value="1"/>
</dbReference>
<protein>
    <submittedName>
        <fullName evidence="5">Bifunctional diguanylate cyclase/phosphodiesterase</fullName>
    </submittedName>
</protein>
<dbReference type="Gene3D" id="3.30.70.270">
    <property type="match status" value="1"/>
</dbReference>
<comment type="caution">
    <text evidence="5">The sequence shown here is derived from an EMBL/GenBank/DDBJ whole genome shotgun (WGS) entry which is preliminary data.</text>
</comment>
<dbReference type="PROSITE" id="PS50887">
    <property type="entry name" value="GGDEF"/>
    <property type="match status" value="1"/>
</dbReference>
<dbReference type="SUPFAM" id="SSF52172">
    <property type="entry name" value="CheY-like"/>
    <property type="match status" value="1"/>
</dbReference>
<dbReference type="InterPro" id="IPR029787">
    <property type="entry name" value="Nucleotide_cyclase"/>
</dbReference>
<dbReference type="InterPro" id="IPR043128">
    <property type="entry name" value="Rev_trsase/Diguanyl_cyclase"/>
</dbReference>
<keyword evidence="6" id="KW-1185">Reference proteome</keyword>
<sequence>MPESDAGEVRAVSPWTVLVVDDDPEVHESTTFALRDVEILGRPLRLLHAYSAAESLAVLQRESQVAVILLDVVMETVSAGLDVIEEIRGRLGLQDTRIILRTGQPGFAPDERTVAAYDINDYRTKSELTRAKLFVALFTAIRAYDQLHQGLTQRHFLQGTLDLTSRLSSLPDLAHFARGLVAGLEQPLGVPVQAHVFEVPPGALPADLRLLAGPPEAAAAATLAGLSDAWCAARAWQCAASRGICMETNSLAAWIGLPGERGLVVVARAQKPVANVSLQLMEVLCRNLDLSASTVVLSEHLRLLAYFDPLLGLPNRTALLEELARRLPERPAVLALLDIDGFAGINDMFGDDCGDQLLQAFAARVRALVGDEAFLARTGSDQLALLTDGLPAGGPDLCELCREPFQVGQEPVRITAGIGLVQLFGGTMLPAQALQQASLALKRAKDQGRGGTAWFDADYEANARARMQLLQAFADAPTREQLSLAFQPQWDIASGRICGVEALLRWRDASGTMVPPDRFIPVIESAGLIVETGEWVLRTALQALLTLREAGWADLRMGVNVSVLQLQAGDFVGTVRQALADSGLPAQVLELEITESLAVTGEAQLLDTLHALKGLGVSLAIDDFGTGYSSLSYLDRMPVDRVKIDRSFTRGLRGDGRSNRIAELMVSIGHHLDMRVLAEGIETPEQAQALAALGCDEGQGYLRARPMPLVELQAWLRAQAGGPAA</sequence>
<evidence type="ECO:0000313" key="5">
    <source>
        <dbReference type="EMBL" id="MFG6439147.1"/>
    </source>
</evidence>
<dbReference type="SMART" id="SM00267">
    <property type="entry name" value="GGDEF"/>
    <property type="match status" value="1"/>
</dbReference>
<feature type="domain" description="Response regulatory" evidence="2">
    <location>
        <begin position="16"/>
        <end position="140"/>
    </location>
</feature>
<dbReference type="InterPro" id="IPR000160">
    <property type="entry name" value="GGDEF_dom"/>
</dbReference>
<dbReference type="CDD" id="cd01949">
    <property type="entry name" value="GGDEF"/>
    <property type="match status" value="1"/>
</dbReference>
<dbReference type="InterPro" id="IPR001789">
    <property type="entry name" value="Sig_transdc_resp-reg_receiver"/>
</dbReference>
<dbReference type="InterPro" id="IPR011006">
    <property type="entry name" value="CheY-like_superfamily"/>
</dbReference>
<dbReference type="Gene3D" id="3.40.50.2300">
    <property type="match status" value="1"/>
</dbReference>
<dbReference type="PROSITE" id="PS50110">
    <property type="entry name" value="RESPONSE_REGULATORY"/>
    <property type="match status" value="1"/>
</dbReference>
<dbReference type="InterPro" id="IPR001633">
    <property type="entry name" value="EAL_dom"/>
</dbReference>
<reference evidence="5 6" key="1">
    <citation type="submission" date="2024-08" db="EMBL/GenBank/DDBJ databases">
        <authorList>
            <person name="Lu H."/>
        </authorList>
    </citation>
    <scope>NUCLEOTIDE SEQUENCE [LARGE SCALE GENOMIC DNA]</scope>
    <source>
        <strain evidence="5 6">LKC17W</strain>
    </source>
</reference>
<evidence type="ECO:0000256" key="1">
    <source>
        <dbReference type="PROSITE-ProRule" id="PRU00169"/>
    </source>
</evidence>
<dbReference type="Pfam" id="PF00990">
    <property type="entry name" value="GGDEF"/>
    <property type="match status" value="1"/>
</dbReference>
<dbReference type="PANTHER" id="PTHR33121">
    <property type="entry name" value="CYCLIC DI-GMP PHOSPHODIESTERASE PDEF"/>
    <property type="match status" value="1"/>
</dbReference>
<dbReference type="RefSeq" id="WP_394394434.1">
    <property type="nucleotide sequence ID" value="NZ_JBIGHW010000001.1"/>
</dbReference>
<dbReference type="Pfam" id="PF11849">
    <property type="entry name" value="DUF3369"/>
    <property type="match status" value="1"/>
</dbReference>
<keyword evidence="1" id="KW-0597">Phosphoprotein</keyword>
<dbReference type="PROSITE" id="PS50883">
    <property type="entry name" value="EAL"/>
    <property type="match status" value="1"/>
</dbReference>
<dbReference type="InterPro" id="IPR035919">
    <property type="entry name" value="EAL_sf"/>
</dbReference>
<dbReference type="InterPro" id="IPR021800">
    <property type="entry name" value="DUF3369"/>
</dbReference>
<dbReference type="InterPro" id="IPR050706">
    <property type="entry name" value="Cyclic-di-GMP_PDE-like"/>
</dbReference>
<dbReference type="Gene3D" id="3.20.20.450">
    <property type="entry name" value="EAL domain"/>
    <property type="match status" value="1"/>
</dbReference>
<proteinExistence type="predicted"/>
<evidence type="ECO:0000313" key="6">
    <source>
        <dbReference type="Proteomes" id="UP001606301"/>
    </source>
</evidence>
<evidence type="ECO:0000259" key="2">
    <source>
        <dbReference type="PROSITE" id="PS50110"/>
    </source>
</evidence>
<dbReference type="SUPFAM" id="SSF141868">
    <property type="entry name" value="EAL domain-like"/>
    <property type="match status" value="1"/>
</dbReference>